<organism evidence="2 3">
    <name type="scientific">Flagellimonas flava</name>
    <dbReference type="NCBI Taxonomy" id="570519"/>
    <lineage>
        <taxon>Bacteria</taxon>
        <taxon>Pseudomonadati</taxon>
        <taxon>Bacteroidota</taxon>
        <taxon>Flavobacteriia</taxon>
        <taxon>Flavobacteriales</taxon>
        <taxon>Flavobacteriaceae</taxon>
        <taxon>Flagellimonas</taxon>
    </lineage>
</organism>
<dbReference type="PROSITE" id="PS51186">
    <property type="entry name" value="GNAT"/>
    <property type="match status" value="1"/>
</dbReference>
<dbReference type="Proteomes" id="UP000184532">
    <property type="component" value="Unassembled WGS sequence"/>
</dbReference>
<protein>
    <submittedName>
        <fullName evidence="2">Phosphinothricin acetyltransferase</fullName>
    </submittedName>
</protein>
<dbReference type="GO" id="GO:0008080">
    <property type="term" value="F:N-acetyltransferase activity"/>
    <property type="evidence" value="ECO:0007669"/>
    <property type="project" value="TreeGrafter"/>
</dbReference>
<dbReference type="PANTHER" id="PTHR13355:SF15">
    <property type="entry name" value="GCN5-RELATED N-ACETYLTRANSFERASE 3, CHLOROPLASTIC"/>
    <property type="match status" value="1"/>
</dbReference>
<dbReference type="AlphaFoldDB" id="A0A1M5KK54"/>
<evidence type="ECO:0000313" key="3">
    <source>
        <dbReference type="Proteomes" id="UP000184532"/>
    </source>
</evidence>
<dbReference type="Gene3D" id="3.40.630.30">
    <property type="match status" value="1"/>
</dbReference>
<sequence>MTLHLLTPEDLTPELNQQMANLFRQLTDRKEALPVSEVLDEADQLSLVYCKEGNHILGMAALASYSVLSGHKGWIEDVVVDANARGRGIGRLLVEKLLDIARLKGLTDVLLFTANHRESAIHLYKKLGFVASASGMYYLNLENT</sequence>
<dbReference type="Pfam" id="PF00583">
    <property type="entry name" value="Acetyltransf_1"/>
    <property type="match status" value="1"/>
</dbReference>
<name>A0A1M5KK54_9FLAO</name>
<keyword evidence="3" id="KW-1185">Reference proteome</keyword>
<dbReference type="PANTHER" id="PTHR13355">
    <property type="entry name" value="GLUCOSAMINE 6-PHOSPHATE N-ACETYLTRANSFERASE"/>
    <property type="match status" value="1"/>
</dbReference>
<keyword evidence="2" id="KW-0808">Transferase</keyword>
<dbReference type="SUPFAM" id="SSF55729">
    <property type="entry name" value="Acyl-CoA N-acyltransferases (Nat)"/>
    <property type="match status" value="1"/>
</dbReference>
<dbReference type="InterPro" id="IPR039143">
    <property type="entry name" value="GNPNAT1-like"/>
</dbReference>
<dbReference type="STRING" id="570519.SAMN04488116_1631"/>
<reference evidence="3" key="1">
    <citation type="submission" date="2016-11" db="EMBL/GenBank/DDBJ databases">
        <authorList>
            <person name="Varghese N."/>
            <person name="Submissions S."/>
        </authorList>
    </citation>
    <scope>NUCLEOTIDE SEQUENCE [LARGE SCALE GENOMIC DNA]</scope>
    <source>
        <strain evidence="3">DSM 22638</strain>
    </source>
</reference>
<gene>
    <name evidence="2" type="ORF">SAMN04488116_1631</name>
</gene>
<dbReference type="RefSeq" id="WP_073178177.1">
    <property type="nucleotide sequence ID" value="NZ_FQWL01000002.1"/>
</dbReference>
<dbReference type="EMBL" id="FQWL01000002">
    <property type="protein sequence ID" value="SHG53118.1"/>
    <property type="molecule type" value="Genomic_DNA"/>
</dbReference>
<accession>A0A1M5KK54</accession>
<dbReference type="OrthoDB" id="273614at2"/>
<feature type="domain" description="N-acetyltransferase" evidence="1">
    <location>
        <begin position="6"/>
        <end position="144"/>
    </location>
</feature>
<evidence type="ECO:0000259" key="1">
    <source>
        <dbReference type="PROSITE" id="PS51186"/>
    </source>
</evidence>
<dbReference type="InterPro" id="IPR000182">
    <property type="entry name" value="GNAT_dom"/>
</dbReference>
<dbReference type="InterPro" id="IPR016181">
    <property type="entry name" value="Acyl_CoA_acyltransferase"/>
</dbReference>
<dbReference type="CDD" id="cd04301">
    <property type="entry name" value="NAT_SF"/>
    <property type="match status" value="1"/>
</dbReference>
<evidence type="ECO:0000313" key="2">
    <source>
        <dbReference type="EMBL" id="SHG53118.1"/>
    </source>
</evidence>
<proteinExistence type="predicted"/>